<dbReference type="EMBL" id="KC352446">
    <property type="protein sequence ID" value="AGK45439.1"/>
    <property type="molecule type" value="Genomic_DNA"/>
</dbReference>
<name>N0A396_9AGAM</name>
<dbReference type="AlphaFoldDB" id="N0A396"/>
<organism evidence="1">
    <name type="scientific">Rhizoctonia solani</name>
    <dbReference type="NCBI Taxonomy" id="456999"/>
    <lineage>
        <taxon>Eukaryota</taxon>
        <taxon>Fungi</taxon>
        <taxon>Dikarya</taxon>
        <taxon>Basidiomycota</taxon>
        <taxon>Agaricomycotina</taxon>
        <taxon>Agaricomycetes</taxon>
        <taxon>Cantharellales</taxon>
        <taxon>Ceratobasidiaceae</taxon>
        <taxon>Rhizoctonia</taxon>
    </lineage>
</organism>
<keyword evidence="1" id="KW-0496">Mitochondrion</keyword>
<geneLocation type="mitochondrion" evidence="1"/>
<accession>N0A396</accession>
<proteinExistence type="predicted"/>
<dbReference type="RefSeq" id="YP_008082061.1">
    <property type="nucleotide sequence ID" value="NC_021436.1"/>
</dbReference>
<gene>
    <name evidence="1" type="ORF">RSOL_m01270</name>
</gene>
<protein>
    <submittedName>
        <fullName evidence="1">Uncharacterized protein</fullName>
    </submittedName>
</protein>
<evidence type="ECO:0000313" key="1">
    <source>
        <dbReference type="EMBL" id="AGK45439.1"/>
    </source>
</evidence>
<sequence>MATSVETVKADVPYVRPSVPCRIATDWLTDGYLKWCLMYSRTLIRSKVQLFCFVGTTMGAIRLYDSKEKSKGAHWFLLETPT</sequence>
<dbReference type="GeneID" id="16029570"/>
<reference evidence="1" key="1">
    <citation type="submission" date="2012-12" db="EMBL/GenBank/DDBJ databases">
        <authorList>
            <person name="Pakala S."/>
            <person name="Fedorova N."/>
            <person name="Joardar V."/>
            <person name="Shabalina S."/>
            <person name="Hostetler J."/>
            <person name="Pakala S."/>
            <person name="Zafar N."/>
            <person name="Nierman W."/>
            <person name="Cubeta M."/>
        </authorList>
    </citation>
    <scope>NUCLEOTIDE SEQUENCE</scope>
    <source>
        <strain evidence="1">AG3 Rhs1AP</strain>
    </source>
</reference>
<reference evidence="1" key="2">
    <citation type="journal article" date="2014" name="FEMS Microbiol. Lett.">
        <title>Mobile elements and mitochondrial genome expansion in the soil fungus and potato pathogen Rhizoctonia solani AG-3.</title>
        <authorList>
            <person name="Losada L."/>
            <person name="Pakala S.B."/>
            <person name="Fedorova N.D."/>
            <person name="Joardar V."/>
            <person name="Shabalina S.A."/>
            <person name="Hostetler J."/>
            <person name="Pakala S.M."/>
            <person name="Zafar N."/>
            <person name="Thomas E."/>
            <person name="Rodriguez-Carres M."/>
            <person name="Dean R."/>
            <person name="Vilgalys R."/>
            <person name="Nierman W.C."/>
            <person name="Cubeta M.A."/>
        </authorList>
    </citation>
    <scope>NUCLEOTIDE SEQUENCE</scope>
    <source>
        <strain evidence="1">AG3 Rhs1AP</strain>
    </source>
</reference>